<dbReference type="Proteomes" id="UP000247978">
    <property type="component" value="Unassembled WGS sequence"/>
</dbReference>
<dbReference type="Gene3D" id="2.50.20.10">
    <property type="entry name" value="Lipoprotein localisation LolA/LolB/LppX"/>
    <property type="match status" value="1"/>
</dbReference>
<dbReference type="PROSITE" id="PS51257">
    <property type="entry name" value="PROKAR_LIPOPROTEIN"/>
    <property type="match status" value="1"/>
</dbReference>
<proteinExistence type="predicted"/>
<dbReference type="AlphaFoldDB" id="A0A2V3W4H3"/>
<gene>
    <name evidence="1" type="ORF">DFR56_104111</name>
</gene>
<evidence type="ECO:0000313" key="2">
    <source>
        <dbReference type="Proteomes" id="UP000247978"/>
    </source>
</evidence>
<evidence type="ECO:0000313" key="1">
    <source>
        <dbReference type="EMBL" id="PXW87961.1"/>
    </source>
</evidence>
<keyword evidence="1" id="KW-0449">Lipoprotein</keyword>
<accession>A0A2V3W4H3</accession>
<dbReference type="PANTHER" id="PTHR37507:SF2">
    <property type="entry name" value="SPORULATION PROTEIN YDCC"/>
    <property type="match status" value="1"/>
</dbReference>
<organism evidence="1 2">
    <name type="scientific">Pseudogracilibacillus auburnensis</name>
    <dbReference type="NCBI Taxonomy" id="1494959"/>
    <lineage>
        <taxon>Bacteria</taxon>
        <taxon>Bacillati</taxon>
        <taxon>Bacillota</taxon>
        <taxon>Bacilli</taxon>
        <taxon>Bacillales</taxon>
        <taxon>Bacillaceae</taxon>
        <taxon>Pseudogracilibacillus</taxon>
    </lineage>
</organism>
<dbReference type="InterPro" id="IPR052944">
    <property type="entry name" value="Sporulation_related"/>
</dbReference>
<dbReference type="OrthoDB" id="2389132at2"/>
<protein>
    <submittedName>
        <fullName evidence="1">Outer membrane lipoprotein-sorting protein</fullName>
    </submittedName>
</protein>
<keyword evidence="2" id="KW-1185">Reference proteome</keyword>
<dbReference type="PANTHER" id="PTHR37507">
    <property type="entry name" value="SPORULATION PROTEIN YDCC"/>
    <property type="match status" value="1"/>
</dbReference>
<dbReference type="EMBL" id="QJJQ01000004">
    <property type="protein sequence ID" value="PXW87961.1"/>
    <property type="molecule type" value="Genomic_DNA"/>
</dbReference>
<sequence length="370" mass="43004">MIGNHKLKLLLIGFLIISLFGCKQMNQYTPEKVISNALGAEKEVSYYGELKFDLEEIEEFKDVVVKEWRHQNKSRIEVDTDEGAVVVVVDEEYATIYQEEDKTAFKVAFGNMFLDQMYMSPKELVESLLNQITDTHEIENVGKEKVANRDAFHLVAKKKKDKKSLYGDQELWIDKENWVVLKTKMTNGDIENTVEYTKIDFNPKIDESLFQLDLPEDVDIETVDDFEEYSEEITMEEIPEKMEKNIFLFPDNDEHKLDTISFTEIEGDFGYTDLTIDYKRSDGSPLMTLTIFKTSDNEANDEITDDEFDIYGEDAEKIKIRDTQALYINFNELHSVNWIEGGVNYSIDLIDPDLTLEDVQKLAEEMKEIK</sequence>
<comment type="caution">
    <text evidence="1">The sequence shown here is derived from an EMBL/GenBank/DDBJ whole genome shotgun (WGS) entry which is preliminary data.</text>
</comment>
<reference evidence="1 2" key="1">
    <citation type="submission" date="2018-05" db="EMBL/GenBank/DDBJ databases">
        <title>Genomic Encyclopedia of Type Strains, Phase IV (KMG-IV): sequencing the most valuable type-strain genomes for metagenomic binning, comparative biology and taxonomic classification.</title>
        <authorList>
            <person name="Goeker M."/>
        </authorList>
    </citation>
    <scope>NUCLEOTIDE SEQUENCE [LARGE SCALE GENOMIC DNA]</scope>
    <source>
        <strain evidence="1 2">DSM 28556</strain>
    </source>
</reference>
<dbReference type="InterPro" id="IPR029046">
    <property type="entry name" value="LolA/LolB/LppX"/>
</dbReference>
<dbReference type="SUPFAM" id="SSF89392">
    <property type="entry name" value="Prokaryotic lipoproteins and lipoprotein localization factors"/>
    <property type="match status" value="1"/>
</dbReference>
<name>A0A2V3W4H3_9BACI</name>
<dbReference type="RefSeq" id="WP_110394787.1">
    <property type="nucleotide sequence ID" value="NZ_JBHUHB010000001.1"/>
</dbReference>